<evidence type="ECO:0000313" key="2">
    <source>
        <dbReference type="EMBL" id="KAI9633886.1"/>
    </source>
</evidence>
<accession>A0AA38LUH5</accession>
<dbReference type="GeneID" id="77729361"/>
<organism evidence="2 3">
    <name type="scientific">Dioszegia hungarica</name>
    <dbReference type="NCBI Taxonomy" id="4972"/>
    <lineage>
        <taxon>Eukaryota</taxon>
        <taxon>Fungi</taxon>
        <taxon>Dikarya</taxon>
        <taxon>Basidiomycota</taxon>
        <taxon>Agaricomycotina</taxon>
        <taxon>Tremellomycetes</taxon>
        <taxon>Tremellales</taxon>
        <taxon>Bulleribasidiaceae</taxon>
        <taxon>Dioszegia</taxon>
    </lineage>
</organism>
<dbReference type="RefSeq" id="XP_052943663.1">
    <property type="nucleotide sequence ID" value="XM_053090156.1"/>
</dbReference>
<dbReference type="Gene3D" id="3.40.30.10">
    <property type="entry name" value="Glutaredoxin"/>
    <property type="match status" value="1"/>
</dbReference>
<evidence type="ECO:0000313" key="3">
    <source>
        <dbReference type="Proteomes" id="UP001164286"/>
    </source>
</evidence>
<evidence type="ECO:0000256" key="1">
    <source>
        <dbReference type="SAM" id="MobiDB-lite"/>
    </source>
</evidence>
<proteinExistence type="predicted"/>
<dbReference type="InterPro" id="IPR036249">
    <property type="entry name" value="Thioredoxin-like_sf"/>
</dbReference>
<name>A0AA38LUH5_9TREE</name>
<dbReference type="CDD" id="cd02989">
    <property type="entry name" value="Phd_like_TxnDC9"/>
    <property type="match status" value="1"/>
</dbReference>
<reference evidence="2" key="1">
    <citation type="journal article" date="2022" name="G3 (Bethesda)">
        <title>High quality genome of the basidiomycete yeast Dioszegia hungarica PDD-24b-2 isolated from cloud water.</title>
        <authorList>
            <person name="Jarrige D."/>
            <person name="Haridas S."/>
            <person name="Bleykasten-Grosshans C."/>
            <person name="Joly M."/>
            <person name="Nadalig T."/>
            <person name="Sancelme M."/>
            <person name="Vuilleumier S."/>
            <person name="Grigoriev I.V."/>
            <person name="Amato P."/>
            <person name="Bringel F."/>
        </authorList>
    </citation>
    <scope>NUCLEOTIDE SEQUENCE</scope>
    <source>
        <strain evidence="2">PDD-24b-2</strain>
    </source>
</reference>
<dbReference type="PANTHER" id="PTHR21148">
    <property type="entry name" value="THIOREDOXIN DOMAIN-CONTAINING PROTEIN 9"/>
    <property type="match status" value="1"/>
</dbReference>
<sequence length="240" mass="26462">MSAPPSPTLSDSALLDSLEDDPRFDLSAHRERRLEELQREIKKVQTLQTSEYGRVVTYGEEKKLIERMAKEKYCLLNFIHPDFHRCRIMDKRLDELAPKYPHTLFLSTSVSSAPFLVSKFSIQVLPCVLIFVDGRCVDRLIGFEDLGHDDGFSARALEVRLKESGALVSGKITLAGHLDQKLLGGGAGSRGGGNEGEDEEDDDGEEGGRAGNSRGNGLRRGKTGIRDGLASGTRDADEWD</sequence>
<keyword evidence="3" id="KW-1185">Reference proteome</keyword>
<feature type="compositionally biased region" description="Gly residues" evidence="1">
    <location>
        <begin position="185"/>
        <end position="194"/>
    </location>
</feature>
<dbReference type="Proteomes" id="UP001164286">
    <property type="component" value="Unassembled WGS sequence"/>
</dbReference>
<dbReference type="SUPFAM" id="SSF52833">
    <property type="entry name" value="Thioredoxin-like"/>
    <property type="match status" value="1"/>
</dbReference>
<dbReference type="EMBL" id="JAKWFO010000008">
    <property type="protein sequence ID" value="KAI9633886.1"/>
    <property type="molecule type" value="Genomic_DNA"/>
</dbReference>
<dbReference type="AlphaFoldDB" id="A0AA38LUH5"/>
<comment type="caution">
    <text evidence="2">The sequence shown here is derived from an EMBL/GenBank/DDBJ whole genome shotgun (WGS) entry which is preliminary data.</text>
</comment>
<feature type="region of interest" description="Disordered" evidence="1">
    <location>
        <begin position="185"/>
        <end position="240"/>
    </location>
</feature>
<gene>
    <name evidence="2" type="ORF">MKK02DRAFT_38556</name>
</gene>
<feature type="compositionally biased region" description="Acidic residues" evidence="1">
    <location>
        <begin position="195"/>
        <end position="205"/>
    </location>
</feature>
<protein>
    <submittedName>
        <fullName evidence="2">GTPase inhibitor</fullName>
    </submittedName>
</protein>